<proteinExistence type="predicted"/>
<evidence type="ECO:0000313" key="3">
    <source>
        <dbReference type="Proteomes" id="UP000230729"/>
    </source>
</evidence>
<organism evidence="2 3">
    <name type="scientific">Candidatus Falkowbacteria bacterium CG23_combo_of_CG06-09_8_20_14_all_49_15</name>
    <dbReference type="NCBI Taxonomy" id="1974572"/>
    <lineage>
        <taxon>Bacteria</taxon>
        <taxon>Candidatus Falkowiibacteriota</taxon>
    </lineage>
</organism>
<keyword evidence="1" id="KW-1133">Transmembrane helix</keyword>
<feature type="transmembrane region" description="Helical" evidence="1">
    <location>
        <begin position="364"/>
        <end position="384"/>
    </location>
</feature>
<reference evidence="2 3" key="1">
    <citation type="submission" date="2017-09" db="EMBL/GenBank/DDBJ databases">
        <title>Depth-based differentiation of microbial function through sediment-hosted aquifers and enrichment of novel symbionts in the deep terrestrial subsurface.</title>
        <authorList>
            <person name="Probst A.J."/>
            <person name="Ladd B."/>
            <person name="Jarett J.K."/>
            <person name="Geller-Mcgrath D.E."/>
            <person name="Sieber C.M."/>
            <person name="Emerson J.B."/>
            <person name="Anantharaman K."/>
            <person name="Thomas B.C."/>
            <person name="Malmstrom R."/>
            <person name="Stieglmeier M."/>
            <person name="Klingl A."/>
            <person name="Woyke T."/>
            <person name="Ryan C.M."/>
            <person name="Banfield J.F."/>
        </authorList>
    </citation>
    <scope>NUCLEOTIDE SEQUENCE [LARGE SCALE GENOMIC DNA]</scope>
    <source>
        <strain evidence="2">CG23_combo_of_CG06-09_8_20_14_all_49_15</strain>
    </source>
</reference>
<feature type="transmembrane region" description="Helical" evidence="1">
    <location>
        <begin position="162"/>
        <end position="178"/>
    </location>
</feature>
<keyword evidence="1" id="KW-0472">Membrane</keyword>
<evidence type="ECO:0008006" key="4">
    <source>
        <dbReference type="Google" id="ProtNLM"/>
    </source>
</evidence>
<feature type="transmembrane region" description="Helical" evidence="1">
    <location>
        <begin position="310"/>
        <end position="327"/>
    </location>
</feature>
<evidence type="ECO:0000313" key="2">
    <source>
        <dbReference type="EMBL" id="PIP33398.1"/>
    </source>
</evidence>
<feature type="transmembrane region" description="Helical" evidence="1">
    <location>
        <begin position="271"/>
        <end position="290"/>
    </location>
</feature>
<evidence type="ECO:0000256" key="1">
    <source>
        <dbReference type="SAM" id="Phobius"/>
    </source>
</evidence>
<keyword evidence="1" id="KW-0812">Transmembrane</keyword>
<feature type="transmembrane region" description="Helical" evidence="1">
    <location>
        <begin position="184"/>
        <end position="201"/>
    </location>
</feature>
<gene>
    <name evidence="2" type="ORF">COX22_04570</name>
</gene>
<dbReference type="EMBL" id="PCSD01000108">
    <property type="protein sequence ID" value="PIP33398.1"/>
    <property type="molecule type" value="Genomic_DNA"/>
</dbReference>
<dbReference type="Proteomes" id="UP000230729">
    <property type="component" value="Unassembled WGS sequence"/>
</dbReference>
<comment type="caution">
    <text evidence="2">The sequence shown here is derived from an EMBL/GenBank/DDBJ whole genome shotgun (WGS) entry which is preliminary data.</text>
</comment>
<protein>
    <recommendedName>
        <fullName evidence="4">Glycosyltransferase RgtA/B/C/D-like domain-containing protein</fullName>
    </recommendedName>
</protein>
<sequence>MKKIIIISFYCFLAAFFFQQISQTLDPDFGWHLRVGQDISQTGQAPWEENYNFPLLGRHWVDHEWLADYLLFLGYEHFGYLALMAIFSLLAVLSVWLVDRLARRLAGYYGWHVNEITLYIFLASGALGIAAHTGVRVQTAALPLFVFFWHIIFSWAPGRTKILFWLVPLFVLWTNLHGSFLIGLAMLIGLLGWHNLYALVFPRLPARWQKRLSGPLDKKNRFALLCVFCFSLAATIINPYGLHLYEFLGTYTNTFYLTHIMEWLPAYCGPLPVYKIYYSALLIGLIIIYWAEAGALEKKQPGENNPDKKIIDPWIVVLTLFFFWLSLKSVRHFPLFFAVSLPLAAALSGELFRQQYSLFKGKMAIFLQSYLLLAILAVSAWQFVVANYAADPFTNEKFCRDYPCQAFAFIKTQAAYQDKPLFNSYVWGGWLAWQWPQKLLFIDGRQPQIQFGEKTFLEEYFRFYEKDQSGTMLDQHRIDLVLVKIEQPLEVSRLERWLDKLDFFSKRKKSGPAAQDYLREYLKSSPHWQFVHRDLLSEIYVRKNP</sequence>
<feature type="transmembrane region" description="Helical" evidence="1">
    <location>
        <begin position="222"/>
        <end position="242"/>
    </location>
</feature>
<feature type="transmembrane region" description="Helical" evidence="1">
    <location>
        <begin position="110"/>
        <end position="131"/>
    </location>
</feature>
<feature type="transmembrane region" description="Helical" evidence="1">
    <location>
        <begin position="78"/>
        <end position="98"/>
    </location>
</feature>
<accession>A0A2G9ZM22</accession>
<feature type="transmembrane region" description="Helical" evidence="1">
    <location>
        <begin position="333"/>
        <end position="352"/>
    </location>
</feature>
<name>A0A2G9ZM22_9BACT</name>
<dbReference type="AlphaFoldDB" id="A0A2G9ZM22"/>